<dbReference type="PANTHER" id="PTHR33451:SF3">
    <property type="entry name" value="MALATE-2H(+)_NA(+)-LACTATE ANTIPORTER"/>
    <property type="match status" value="1"/>
</dbReference>
<dbReference type="RefSeq" id="WP_020912556.1">
    <property type="nucleotide sequence ID" value="NC_011566.1"/>
</dbReference>
<evidence type="ECO:0000259" key="10">
    <source>
        <dbReference type="Pfam" id="PF03553"/>
    </source>
</evidence>
<keyword evidence="12" id="KW-1185">Reference proteome</keyword>
<evidence type="ECO:0000256" key="6">
    <source>
        <dbReference type="ARBA" id="ARBA00022989"/>
    </source>
</evidence>
<comment type="subcellular location">
    <subcellularLocation>
        <location evidence="1">Cell membrane</location>
        <topology evidence="1">Multi-pass membrane protein</topology>
    </subcellularLocation>
</comment>
<dbReference type="EMBL" id="CP000472">
    <property type="protein sequence ID" value="ACJ29197.1"/>
    <property type="molecule type" value="Genomic_DNA"/>
</dbReference>
<dbReference type="InterPro" id="IPR052180">
    <property type="entry name" value="NhaC_Na-H+_Antiporter"/>
</dbReference>
<feature type="transmembrane region" description="Helical" evidence="9">
    <location>
        <begin position="331"/>
        <end position="350"/>
    </location>
</feature>
<keyword evidence="7 9" id="KW-0472">Membrane</keyword>
<feature type="transmembrane region" description="Helical" evidence="9">
    <location>
        <begin position="452"/>
        <end position="472"/>
    </location>
</feature>
<dbReference type="Proteomes" id="UP000000753">
    <property type="component" value="Chromosome"/>
</dbReference>
<dbReference type="AlphaFoldDB" id="B8CME0"/>
<evidence type="ECO:0000256" key="5">
    <source>
        <dbReference type="ARBA" id="ARBA00022692"/>
    </source>
</evidence>
<evidence type="ECO:0000313" key="11">
    <source>
        <dbReference type="EMBL" id="ACJ29197.1"/>
    </source>
</evidence>
<evidence type="ECO:0000256" key="3">
    <source>
        <dbReference type="ARBA" id="ARBA00022449"/>
    </source>
</evidence>
<proteinExistence type="inferred from homology"/>
<evidence type="ECO:0000313" key="12">
    <source>
        <dbReference type="Proteomes" id="UP000000753"/>
    </source>
</evidence>
<feature type="transmembrane region" description="Helical" evidence="9">
    <location>
        <begin position="12"/>
        <end position="36"/>
    </location>
</feature>
<keyword evidence="5 9" id="KW-0812">Transmembrane</keyword>
<dbReference type="HOGENOM" id="CLU_033405_1_1_6"/>
<dbReference type="GO" id="GO:0015297">
    <property type="term" value="F:antiporter activity"/>
    <property type="evidence" value="ECO:0007669"/>
    <property type="project" value="UniProtKB-KW"/>
</dbReference>
<dbReference type="KEGG" id="swp:swp_2454"/>
<feature type="transmembrane region" description="Helical" evidence="9">
    <location>
        <begin position="249"/>
        <end position="269"/>
    </location>
</feature>
<keyword evidence="6 9" id="KW-1133">Transmembrane helix</keyword>
<keyword evidence="4" id="KW-1003">Cell membrane</keyword>
<comment type="similarity">
    <text evidence="8">Belongs to the NhaC Na(+)/H(+) (TC 2.A.35) antiporter family.</text>
</comment>
<dbReference type="InterPro" id="IPR018461">
    <property type="entry name" value="Na/H_Antiport_NhaC-like_C"/>
</dbReference>
<evidence type="ECO:0000256" key="7">
    <source>
        <dbReference type="ARBA" id="ARBA00023136"/>
    </source>
</evidence>
<feature type="transmembrane region" description="Helical" evidence="9">
    <location>
        <begin position="146"/>
        <end position="172"/>
    </location>
</feature>
<dbReference type="OrthoDB" id="9762978at2"/>
<dbReference type="PANTHER" id="PTHR33451">
    <property type="entry name" value="MALATE-2H(+)/NA(+)-LACTATE ANTIPORTER"/>
    <property type="match status" value="1"/>
</dbReference>
<evidence type="ECO:0000256" key="4">
    <source>
        <dbReference type="ARBA" id="ARBA00022475"/>
    </source>
</evidence>
<accession>B8CME0</accession>
<evidence type="ECO:0000256" key="9">
    <source>
        <dbReference type="SAM" id="Phobius"/>
    </source>
</evidence>
<feature type="transmembrane region" description="Helical" evidence="9">
    <location>
        <begin position="119"/>
        <end position="139"/>
    </location>
</feature>
<organism evidence="11 12">
    <name type="scientific">Shewanella piezotolerans (strain WP3 / JCM 13877)</name>
    <dbReference type="NCBI Taxonomy" id="225849"/>
    <lineage>
        <taxon>Bacteria</taxon>
        <taxon>Pseudomonadati</taxon>
        <taxon>Pseudomonadota</taxon>
        <taxon>Gammaproteobacteria</taxon>
        <taxon>Alteromonadales</taxon>
        <taxon>Shewanellaceae</taxon>
        <taxon>Shewanella</taxon>
    </lineage>
</organism>
<evidence type="ECO:0000256" key="1">
    <source>
        <dbReference type="ARBA" id="ARBA00004651"/>
    </source>
</evidence>
<reference evidence="11 12" key="1">
    <citation type="journal article" date="2008" name="PLoS ONE">
        <title>Environmental adaptation: genomic analysis of the piezotolerant and psychrotolerant deep-sea iron reducing bacterium Shewanella piezotolerans WP3.</title>
        <authorList>
            <person name="Wang F."/>
            <person name="Wang J."/>
            <person name="Jian H."/>
            <person name="Zhang B."/>
            <person name="Li S."/>
            <person name="Wang F."/>
            <person name="Zeng X."/>
            <person name="Gao L."/>
            <person name="Bartlett D.H."/>
            <person name="Yu J."/>
            <person name="Hu S."/>
            <person name="Xiao X."/>
        </authorList>
    </citation>
    <scope>NUCLEOTIDE SEQUENCE [LARGE SCALE GENOMIC DNA]</scope>
    <source>
        <strain evidence="12">WP3 / JCM 13877</strain>
    </source>
</reference>
<dbReference type="eggNOG" id="COG1757">
    <property type="taxonomic scope" value="Bacteria"/>
</dbReference>
<keyword evidence="2" id="KW-0813">Transport</keyword>
<gene>
    <name evidence="11" type="ordered locus">swp_2454</name>
</gene>
<dbReference type="GO" id="GO:0005886">
    <property type="term" value="C:plasma membrane"/>
    <property type="evidence" value="ECO:0007669"/>
    <property type="project" value="UniProtKB-SubCell"/>
</dbReference>
<dbReference type="Pfam" id="PF03553">
    <property type="entry name" value="Na_H_antiporter"/>
    <property type="match status" value="1"/>
</dbReference>
<feature type="transmembrane region" description="Helical" evidence="9">
    <location>
        <begin position="42"/>
        <end position="64"/>
    </location>
</feature>
<protein>
    <submittedName>
        <fullName evidence="11">Na+/H+ antiporter NhaC</fullName>
    </submittedName>
</protein>
<feature type="domain" description="Na+/H+ antiporter NhaC-like C-terminal" evidence="10">
    <location>
        <begin position="169"/>
        <end position="473"/>
    </location>
</feature>
<evidence type="ECO:0000256" key="2">
    <source>
        <dbReference type="ARBA" id="ARBA00022448"/>
    </source>
</evidence>
<sequence>MNTEAKSKKRKVLTALLSISFLVISVFYGLIVRPLILGQPSFPLEIVFLSAASLLVLQLLCLGINWNSIQQAIVNKLGQALPTILLLFAIGLLIGSWIMAGTIPMLVYFALQALSVEHFYLLCFVIPILFSICTGTSWGSIATIGLVLIAVATVYQADLAIAAGAVVGGAYFGDKLSPLSDTTNIASMSAGVELYQHIQSMLITTLPSAVIAAIGFGLCDLSYPVNNAVATQLVETQLLSSTLVHIEQLFSFNLFLLAPVAIILFGSLMRMPPLPTLILSSFLACLLAFFVQNLSVTDIAQTLYQGFNVSMLATGEPLPQNIGQLFNRGGLYALSSAIMITILVFVYVGALDCISAFPTLMGSLLTKINSARVLICSTLLASSFTNAMTSSQYANSFIVAESFKNKYDALGVERKVLSRSLEDSGTMIESLVPWSTTAVFIYATLDVSITDYWHWQLLSLVNIPLAFMLVFFNKGFSQSTSISNKYEQLREEHA</sequence>
<keyword evidence="3" id="KW-0050">Antiport</keyword>
<evidence type="ECO:0000256" key="8">
    <source>
        <dbReference type="ARBA" id="ARBA00038435"/>
    </source>
</evidence>
<dbReference type="STRING" id="225849.swp_2454"/>
<name>B8CME0_SHEPW</name>
<feature type="transmembrane region" description="Helical" evidence="9">
    <location>
        <begin position="276"/>
        <end position="294"/>
    </location>
</feature>
<feature type="transmembrane region" description="Helical" evidence="9">
    <location>
        <begin position="84"/>
        <end position="107"/>
    </location>
</feature>